<dbReference type="InterPro" id="IPR053793">
    <property type="entry name" value="PB1-like"/>
</dbReference>
<gene>
    <name evidence="3" type="ORF">QVD17_21035</name>
</gene>
<dbReference type="Pfam" id="PF00564">
    <property type="entry name" value="PB1"/>
    <property type="match status" value="1"/>
</dbReference>
<evidence type="ECO:0000313" key="4">
    <source>
        <dbReference type="Proteomes" id="UP001229421"/>
    </source>
</evidence>
<comment type="caution">
    <text evidence="3">The sequence shown here is derived from an EMBL/GenBank/DDBJ whole genome shotgun (WGS) entry which is preliminary data.</text>
</comment>
<feature type="compositionally biased region" description="Polar residues" evidence="1">
    <location>
        <begin position="686"/>
        <end position="708"/>
    </location>
</feature>
<feature type="region of interest" description="Disordered" evidence="1">
    <location>
        <begin position="304"/>
        <end position="332"/>
    </location>
</feature>
<dbReference type="InterPro" id="IPR000270">
    <property type="entry name" value="PB1_dom"/>
</dbReference>
<feature type="region of interest" description="Disordered" evidence="1">
    <location>
        <begin position="675"/>
        <end position="708"/>
    </location>
</feature>
<dbReference type="Gene3D" id="3.10.20.90">
    <property type="entry name" value="Phosphatidylinositol 3-kinase Catalytic Subunit, Chain A, domain 1"/>
    <property type="match status" value="1"/>
</dbReference>
<reference evidence="3" key="1">
    <citation type="journal article" date="2023" name="bioRxiv">
        <title>Improved chromosome-level genome assembly for marigold (Tagetes erecta).</title>
        <authorList>
            <person name="Jiang F."/>
            <person name="Yuan L."/>
            <person name="Wang S."/>
            <person name="Wang H."/>
            <person name="Xu D."/>
            <person name="Wang A."/>
            <person name="Fan W."/>
        </authorList>
    </citation>
    <scope>NUCLEOTIDE SEQUENCE</scope>
    <source>
        <strain evidence="3">WSJ</strain>
        <tissue evidence="3">Leaf</tissue>
    </source>
</reference>
<dbReference type="PANTHER" id="PTHR31066">
    <property type="entry name" value="OS05G0427100 PROTEIN-RELATED"/>
    <property type="match status" value="1"/>
</dbReference>
<feature type="region of interest" description="Disordered" evidence="1">
    <location>
        <begin position="438"/>
        <end position="469"/>
    </location>
</feature>
<feature type="compositionally biased region" description="Polar residues" evidence="1">
    <location>
        <begin position="442"/>
        <end position="456"/>
    </location>
</feature>
<dbReference type="InterPro" id="IPR053198">
    <property type="entry name" value="Gynoecium_Dev_Regulator"/>
</dbReference>
<dbReference type="Proteomes" id="UP001229421">
    <property type="component" value="Unassembled WGS sequence"/>
</dbReference>
<feature type="region of interest" description="Disordered" evidence="1">
    <location>
        <begin position="561"/>
        <end position="609"/>
    </location>
</feature>
<dbReference type="AlphaFoldDB" id="A0AAD8KTW3"/>
<protein>
    <recommendedName>
        <fullName evidence="2">PB1 domain-containing protein</fullName>
    </recommendedName>
</protein>
<feature type="compositionally biased region" description="Polar residues" evidence="1">
    <location>
        <begin position="66"/>
        <end position="79"/>
    </location>
</feature>
<feature type="domain" description="PB1" evidence="2">
    <location>
        <begin position="107"/>
        <end position="230"/>
    </location>
</feature>
<feature type="region of interest" description="Disordered" evidence="1">
    <location>
        <begin position="50"/>
        <end position="91"/>
    </location>
</feature>
<dbReference type="CDD" id="cd06410">
    <property type="entry name" value="PB1_UP2"/>
    <property type="match status" value="1"/>
</dbReference>
<name>A0AAD8KTW3_TARER</name>
<feature type="compositionally biased region" description="Low complexity" evidence="1">
    <location>
        <begin position="320"/>
        <end position="331"/>
    </location>
</feature>
<dbReference type="PROSITE" id="PS51745">
    <property type="entry name" value="PB1"/>
    <property type="match status" value="1"/>
</dbReference>
<evidence type="ECO:0000259" key="2">
    <source>
        <dbReference type="PROSITE" id="PS51745"/>
    </source>
</evidence>
<sequence>MDQHKVAKQPRNFHLDDLFNVLARWKSIRTSTFQLDPLPPNFATQKLMEQTTTAPPPSLSATTTTVNSHLDSVDSSPRYRNTDSFHDNNSAHTPAAAAATAAGGSTKLRLMCSYGGHIVPRPHDKSLCYVGGDTRIVVVDRNTTLSELTHRLTKTLLKSSSSSSFQSNFSSNTASFTFTVKYQLPSEDLDSLISVTTDEDLENMIDEYDRLNMNMSMNKSSRLRLFLFSNKPESVSSIGSLLETSGKSDDWFLNALNGTTSGFSDTSSVNCLLGLEDDVIVQEKKDVSNNNKGVISKNLRANQSVQDVQSVPDSPMLETSSSFGSASSSPSLANLPPIRVNADDQQKVGGGIDEQFSQMSLQQQQQHVKHHDDVNFVAAPAPVVITGVPVVSKVAIIENHKPVSSEDERLEQGFQIAHVKQQQLQQQQQYQQKASIGFDMNSPDSVSSDGSVTNPLSRRKPTVIYHDPSNIHDQNTRIKIQQPQQIQDSQIHNQPQFIHTAVPPPQYFQHHPQGAVPMTAYYQMYPSQVQSQHRAPHPALDQQNFVYYMPARQPPQAYNLPLQPDPAASAPPSNQVPPPSGLFTAPRAVQPATKPETPAGAYRTATSSGAMPPQLVQVPSSQHQMQPQYVGYSHIHQPSQPVVSAASGGGANYVYEFTDPSQQGQHIYYAAQPLPPQSAAQFQPAETQPGSHLQADNSLKQQVRTSQP</sequence>
<dbReference type="PANTHER" id="PTHR31066:SF27">
    <property type="entry name" value="EXPRESSED PROTEIN"/>
    <property type="match status" value="1"/>
</dbReference>
<organism evidence="3 4">
    <name type="scientific">Tagetes erecta</name>
    <name type="common">African marigold</name>
    <dbReference type="NCBI Taxonomy" id="13708"/>
    <lineage>
        <taxon>Eukaryota</taxon>
        <taxon>Viridiplantae</taxon>
        <taxon>Streptophyta</taxon>
        <taxon>Embryophyta</taxon>
        <taxon>Tracheophyta</taxon>
        <taxon>Spermatophyta</taxon>
        <taxon>Magnoliopsida</taxon>
        <taxon>eudicotyledons</taxon>
        <taxon>Gunneridae</taxon>
        <taxon>Pentapetalae</taxon>
        <taxon>asterids</taxon>
        <taxon>campanulids</taxon>
        <taxon>Asterales</taxon>
        <taxon>Asteraceae</taxon>
        <taxon>Asteroideae</taxon>
        <taxon>Heliantheae alliance</taxon>
        <taxon>Tageteae</taxon>
        <taxon>Tagetes</taxon>
    </lineage>
</organism>
<dbReference type="EMBL" id="JAUHHV010000005">
    <property type="protein sequence ID" value="KAK1425680.1"/>
    <property type="molecule type" value="Genomic_DNA"/>
</dbReference>
<evidence type="ECO:0000313" key="3">
    <source>
        <dbReference type="EMBL" id="KAK1425680.1"/>
    </source>
</evidence>
<dbReference type="SMART" id="SM00666">
    <property type="entry name" value="PB1"/>
    <property type="match status" value="1"/>
</dbReference>
<proteinExistence type="predicted"/>
<keyword evidence="4" id="KW-1185">Reference proteome</keyword>
<evidence type="ECO:0000256" key="1">
    <source>
        <dbReference type="SAM" id="MobiDB-lite"/>
    </source>
</evidence>
<accession>A0AAD8KTW3</accession>
<dbReference type="SUPFAM" id="SSF54277">
    <property type="entry name" value="CAD &amp; PB1 domains"/>
    <property type="match status" value="1"/>
</dbReference>